<dbReference type="SUPFAM" id="SSF52540">
    <property type="entry name" value="P-loop containing nucleoside triphosphate hydrolases"/>
    <property type="match status" value="1"/>
</dbReference>
<dbReference type="InterPro" id="IPR048809">
    <property type="entry name" value="GspA_C39-like"/>
</dbReference>
<dbReference type="GO" id="GO:0016887">
    <property type="term" value="F:ATP hydrolysis activity"/>
    <property type="evidence" value="ECO:0007669"/>
    <property type="project" value="InterPro"/>
</dbReference>
<accession>A0A1C3EQ81</accession>
<feature type="region of interest" description="Disordered" evidence="1">
    <location>
        <begin position="694"/>
        <end position="720"/>
    </location>
</feature>
<dbReference type="Pfam" id="PF13401">
    <property type="entry name" value="AAA_22"/>
    <property type="match status" value="1"/>
</dbReference>
<dbReference type="InterPro" id="IPR002477">
    <property type="entry name" value="Peptidoglycan-bd-like"/>
</dbReference>
<dbReference type="Pfam" id="PF21327">
    <property type="entry name" value="GspA_C39-like"/>
    <property type="match status" value="1"/>
</dbReference>
<dbReference type="InterPro" id="IPR036365">
    <property type="entry name" value="PGBD-like_sf"/>
</dbReference>
<dbReference type="CDD" id="cd00009">
    <property type="entry name" value="AAA"/>
    <property type="match status" value="1"/>
</dbReference>
<feature type="domain" description="AAA+ ATPase" evidence="2">
    <location>
        <begin position="42"/>
        <end position="195"/>
    </location>
</feature>
<evidence type="ECO:0000259" key="2">
    <source>
        <dbReference type="SMART" id="SM00382"/>
    </source>
</evidence>
<dbReference type="Proteomes" id="UP000094936">
    <property type="component" value="Unassembled WGS sequence"/>
</dbReference>
<dbReference type="Pfam" id="PF16537">
    <property type="entry name" value="T2SSB"/>
    <property type="match status" value="1"/>
</dbReference>
<dbReference type="PANTHER" id="PTHR35894">
    <property type="entry name" value="GENERAL SECRETION PATHWAY PROTEIN A-RELATED"/>
    <property type="match status" value="1"/>
</dbReference>
<evidence type="ECO:0000256" key="1">
    <source>
        <dbReference type="SAM" id="MobiDB-lite"/>
    </source>
</evidence>
<proteinExistence type="predicted"/>
<reference evidence="3 4" key="1">
    <citation type="submission" date="2016-05" db="EMBL/GenBank/DDBJ databases">
        <title>Genomic Taxonomy of the Vibrionaceae.</title>
        <authorList>
            <person name="Gomez-Gil B."/>
            <person name="Enciso-Ibarra J."/>
        </authorList>
    </citation>
    <scope>NUCLEOTIDE SEQUENCE [LARGE SCALE GENOMIC DNA]</scope>
    <source>
        <strain evidence="3 4">CAIM 1920</strain>
    </source>
</reference>
<dbReference type="InterPro" id="IPR036366">
    <property type="entry name" value="PGBDSf"/>
</dbReference>
<protein>
    <recommendedName>
        <fullName evidence="2">AAA+ ATPase domain-containing protein</fullName>
    </recommendedName>
</protein>
<evidence type="ECO:0000313" key="4">
    <source>
        <dbReference type="Proteomes" id="UP000094936"/>
    </source>
</evidence>
<dbReference type="SMART" id="SM00382">
    <property type="entry name" value="AAA"/>
    <property type="match status" value="1"/>
</dbReference>
<dbReference type="SUPFAM" id="SSF47090">
    <property type="entry name" value="PGBD-like"/>
    <property type="match status" value="1"/>
</dbReference>
<dbReference type="RefSeq" id="WP_068899560.1">
    <property type="nucleotide sequence ID" value="NZ_JBHUIF010000003.1"/>
</dbReference>
<dbReference type="Pfam" id="PF01471">
    <property type="entry name" value="PG_binding_1"/>
    <property type="match status" value="1"/>
</dbReference>
<dbReference type="Gene3D" id="3.40.50.300">
    <property type="entry name" value="P-loop containing nucleotide triphosphate hydrolases"/>
    <property type="match status" value="1"/>
</dbReference>
<dbReference type="Gene3D" id="3.90.70.10">
    <property type="entry name" value="Cysteine proteinases"/>
    <property type="match status" value="1"/>
</dbReference>
<dbReference type="GO" id="GO:0015627">
    <property type="term" value="C:type II protein secretion system complex"/>
    <property type="evidence" value="ECO:0007669"/>
    <property type="project" value="InterPro"/>
</dbReference>
<evidence type="ECO:0000313" key="3">
    <source>
        <dbReference type="EMBL" id="ODA35375.1"/>
    </source>
</evidence>
<dbReference type="InterPro" id="IPR052026">
    <property type="entry name" value="ExeA_AAA_ATPase_DNA-bind"/>
</dbReference>
<dbReference type="PANTHER" id="PTHR35894:SF1">
    <property type="entry name" value="PHOSPHORIBULOKINASE _ URIDINE KINASE FAMILY"/>
    <property type="match status" value="1"/>
</dbReference>
<organism evidence="3 4">
    <name type="scientific">Veronia pacifica</name>
    <dbReference type="NCBI Taxonomy" id="1080227"/>
    <lineage>
        <taxon>Bacteria</taxon>
        <taxon>Pseudomonadati</taxon>
        <taxon>Pseudomonadota</taxon>
        <taxon>Gammaproteobacteria</taxon>
        <taxon>Vibrionales</taxon>
        <taxon>Vibrionaceae</taxon>
        <taxon>Veronia</taxon>
    </lineage>
</organism>
<dbReference type="EMBL" id="LYBM01000004">
    <property type="protein sequence ID" value="ODA35375.1"/>
    <property type="molecule type" value="Genomic_DNA"/>
</dbReference>
<dbReference type="InterPro" id="IPR027417">
    <property type="entry name" value="P-loop_NTPase"/>
</dbReference>
<name>A0A1C3EQ81_9GAMM</name>
<dbReference type="InterPro" id="IPR003593">
    <property type="entry name" value="AAA+_ATPase"/>
</dbReference>
<dbReference type="Gene3D" id="1.10.101.10">
    <property type="entry name" value="PGBD-like superfamily/PGBD"/>
    <property type="match status" value="1"/>
</dbReference>
<sequence length="839" mass="91457">MYNDFFQLKESPFAIVPNPRFYYLSDRHKEALKHVLTGIADGGGLALLSGEVGTGKTMTLRALRERMTENSQVIELLNPAVSVKELMQTLCDELELPYDETDGTKRLHDLIVAKLKANDAADMQTVLLVDEAQHLLPDVLEQLRLLTNIETSERKLLKVILIGQPELLELLRQPNLRQLAQRITARYHLMPLVTEEVKEYISHRLSCAGGLDPLFEPGAIKVIAKETGGIPRLINLVCDAALKKACLQRCYRVDSKLAAKACEEVLHWQDTVSARRIPRYWPYYLGTAASAVLLGVAVNTLFERQPVQTDGATVTAIPASSNVAGQDNGQNSALNVLVNQPASPAQPAETGPPVAAQSVRQVDLTPPVEKNEGDVTAPSDTAEVAASDIEESEPQLIVTSAPDRFDGNDPLTDFDSYFEPEDTSPLADGVAMTDNGAVTDDASDVIDTPKPAPTIYEKASVPSVAIRNLYASWGVEATVVNQSCSKAVKNGLSCLKTSLTTSSLLTLNKPAVLTITENGATWYAVLEGHYRDLVALNVAGERIIRSKAWLQAHWKGQSMVLWRPPLGSARSVIYGQQGDRVKWLENMLGVKSTRSSGKFDVQLWEKVLQFQKDNNLIVDGIAGPKTLMTLVSLKEKMGPELETGRLVQDSQEDIRLASTSESSSLAALVAKAANETKPTTLPSSPSPVVTAKAPVQAVSPQTKPLADSKPTPDTDEQIGLDDLDLSSLPKELADRVELALSRDGSRTLDGKLSRVTPTPSNVSRISDLPPGVMSRMPKMNFQQHNYASDPNKRWVKVNNRKVLEGQKVAEGVVLLGIEPQQVVVQFERNLIAIPALSDR</sequence>
<comment type="caution">
    <text evidence="3">The sequence shown here is derived from an EMBL/GenBank/DDBJ whole genome shotgun (WGS) entry which is preliminary data.</text>
</comment>
<dbReference type="AlphaFoldDB" id="A0A1C3EQ81"/>
<keyword evidence="4" id="KW-1185">Reference proteome</keyword>
<feature type="region of interest" description="Disordered" evidence="1">
    <location>
        <begin position="364"/>
        <end position="391"/>
    </location>
</feature>
<dbReference type="STRING" id="1080227.A8L45_04215"/>
<dbReference type="InterPro" id="IPR032389">
    <property type="entry name" value="GspB_C"/>
</dbReference>
<dbReference type="InterPro" id="IPR049945">
    <property type="entry name" value="AAA_22"/>
</dbReference>
<gene>
    <name evidence="3" type="ORF">A8L45_04215</name>
</gene>
<dbReference type="OrthoDB" id="9780149at2"/>